<dbReference type="Proteomes" id="UP000215059">
    <property type="component" value="Unassembled WGS sequence"/>
</dbReference>
<dbReference type="OrthoDB" id="1633905at2"/>
<dbReference type="RefSeq" id="WP_094252519.1">
    <property type="nucleotide sequence ID" value="NZ_JBHLXL010000001.1"/>
</dbReference>
<organism evidence="1 2">
    <name type="scientific">Fictibacillus aquaticus</name>
    <dbReference type="NCBI Taxonomy" id="2021314"/>
    <lineage>
        <taxon>Bacteria</taxon>
        <taxon>Bacillati</taxon>
        <taxon>Bacillota</taxon>
        <taxon>Bacilli</taxon>
        <taxon>Bacillales</taxon>
        <taxon>Fictibacillaceae</taxon>
        <taxon>Fictibacillus</taxon>
    </lineage>
</organism>
<reference evidence="1 2" key="1">
    <citation type="submission" date="2017-07" db="EMBL/GenBank/DDBJ databases">
        <title>Fictibacillus sp. nov. GDSW-R2A3 Genome sequencing and assembly.</title>
        <authorList>
            <person name="Mayilraj S."/>
        </authorList>
    </citation>
    <scope>NUCLEOTIDE SEQUENCE [LARGE SCALE GENOMIC DNA]</scope>
    <source>
        <strain evidence="1 2">GDSW-R2A3</strain>
    </source>
</reference>
<dbReference type="EMBL" id="NOII01000003">
    <property type="protein sequence ID" value="OYD57171.1"/>
    <property type="molecule type" value="Genomic_DNA"/>
</dbReference>
<dbReference type="SUPFAM" id="SSF160424">
    <property type="entry name" value="BH3703-like"/>
    <property type="match status" value="1"/>
</dbReference>
<dbReference type="Pfam" id="PF04634">
    <property type="entry name" value="YezG-like"/>
    <property type="match status" value="1"/>
</dbReference>
<dbReference type="Gene3D" id="3.30.500.20">
    <property type="entry name" value="BH3703-like domains"/>
    <property type="match status" value="1"/>
</dbReference>
<name>A0A235F760_9BACL</name>
<accession>A0A235F760</accession>
<keyword evidence="2" id="KW-1185">Reference proteome</keyword>
<gene>
    <name evidence="1" type="ORF">CGZ90_10785</name>
</gene>
<comment type="caution">
    <text evidence="1">The sequence shown here is derived from an EMBL/GenBank/DDBJ whole genome shotgun (WGS) entry which is preliminary data.</text>
</comment>
<sequence>MEQSYQQIANTLVDTIPEDWQKILLYAEYREGYKKIFFYYYPKNGTKPVYSLDIPDLFNVNENMYEEFEDELYQCFTRLWAEFKEQDQEQWTHLTFILNNTGKMKIDYGYDNIAEISPVEKQEKWEAKYLK</sequence>
<proteinExistence type="predicted"/>
<evidence type="ECO:0000313" key="2">
    <source>
        <dbReference type="Proteomes" id="UP000215059"/>
    </source>
</evidence>
<protein>
    <submittedName>
        <fullName evidence="1">Cytoplasmic protein</fullName>
    </submittedName>
</protein>
<dbReference type="InterPro" id="IPR036170">
    <property type="entry name" value="YezG-like_sf"/>
</dbReference>
<dbReference type="InterPro" id="IPR006728">
    <property type="entry name" value="YezG-like"/>
</dbReference>
<dbReference type="AlphaFoldDB" id="A0A235F760"/>
<evidence type="ECO:0000313" key="1">
    <source>
        <dbReference type="EMBL" id="OYD57171.1"/>
    </source>
</evidence>